<dbReference type="EMBL" id="JAQQWL010000002">
    <property type="protein sequence ID" value="KAK8086438.1"/>
    <property type="molecule type" value="Genomic_DNA"/>
</dbReference>
<dbReference type="InterPro" id="IPR037151">
    <property type="entry name" value="AlkB-like_sf"/>
</dbReference>
<protein>
    <recommendedName>
        <fullName evidence="3">Alpha-ketoglutarate-dependent dioxygenase AlkB-like domain-containing protein</fullName>
    </recommendedName>
</protein>
<dbReference type="Gene3D" id="2.60.120.590">
    <property type="entry name" value="Alpha-ketoglutarate-dependent dioxygenase AlkB-like"/>
    <property type="match status" value="1"/>
</dbReference>
<evidence type="ECO:0008006" key="3">
    <source>
        <dbReference type="Google" id="ProtNLM"/>
    </source>
</evidence>
<gene>
    <name evidence="1" type="ORF">PG994_001412</name>
</gene>
<evidence type="ECO:0000313" key="2">
    <source>
        <dbReference type="Proteomes" id="UP001480595"/>
    </source>
</evidence>
<dbReference type="Proteomes" id="UP001480595">
    <property type="component" value="Unassembled WGS sequence"/>
</dbReference>
<evidence type="ECO:0000313" key="1">
    <source>
        <dbReference type="EMBL" id="KAK8086438.1"/>
    </source>
</evidence>
<organism evidence="1 2">
    <name type="scientific">Apiospora phragmitis</name>
    <dbReference type="NCBI Taxonomy" id="2905665"/>
    <lineage>
        <taxon>Eukaryota</taxon>
        <taxon>Fungi</taxon>
        <taxon>Dikarya</taxon>
        <taxon>Ascomycota</taxon>
        <taxon>Pezizomycotina</taxon>
        <taxon>Sordariomycetes</taxon>
        <taxon>Xylariomycetidae</taxon>
        <taxon>Amphisphaeriales</taxon>
        <taxon>Apiosporaceae</taxon>
        <taxon>Apiospora</taxon>
    </lineage>
</organism>
<dbReference type="RefSeq" id="XP_066720962.1">
    <property type="nucleotide sequence ID" value="XM_066852821.1"/>
</dbReference>
<accession>A0ABR1WTG8</accession>
<comment type="caution">
    <text evidence="1">The sequence shown here is derived from an EMBL/GenBank/DDBJ whole genome shotgun (WGS) entry which is preliminary data.</text>
</comment>
<dbReference type="GeneID" id="92085884"/>
<keyword evidence="2" id="KW-1185">Reference proteome</keyword>
<name>A0ABR1WTG8_9PEZI</name>
<proteinExistence type="predicted"/>
<reference evidence="1 2" key="1">
    <citation type="submission" date="2023-01" db="EMBL/GenBank/DDBJ databases">
        <title>Analysis of 21 Apiospora genomes using comparative genomics revels a genus with tremendous synthesis potential of carbohydrate active enzymes and secondary metabolites.</title>
        <authorList>
            <person name="Sorensen T."/>
        </authorList>
    </citation>
    <scope>NUCLEOTIDE SEQUENCE [LARGE SCALE GENOMIC DNA]</scope>
    <source>
        <strain evidence="1 2">CBS 135458</strain>
    </source>
</reference>
<dbReference type="SUPFAM" id="SSF51197">
    <property type="entry name" value="Clavaminate synthase-like"/>
    <property type="match status" value="1"/>
</dbReference>
<sequence length="74" mass="8062">MGNYPNMKMGWHSDGEKGVGPIVASASYGGNATMQFSMKNGYLVGHGGQGNAWEFDTILPGCMEEDKKRAYQTR</sequence>